<gene>
    <name evidence="3" type="ORF">CU098_001665</name>
</gene>
<dbReference type="AlphaFoldDB" id="A0A367IUE7"/>
<organism evidence="3 4">
    <name type="scientific">Rhizopus stolonifer</name>
    <name type="common">Rhizopus nigricans</name>
    <dbReference type="NCBI Taxonomy" id="4846"/>
    <lineage>
        <taxon>Eukaryota</taxon>
        <taxon>Fungi</taxon>
        <taxon>Fungi incertae sedis</taxon>
        <taxon>Mucoromycota</taxon>
        <taxon>Mucoromycotina</taxon>
        <taxon>Mucoromycetes</taxon>
        <taxon>Mucorales</taxon>
        <taxon>Mucorineae</taxon>
        <taxon>Rhizopodaceae</taxon>
        <taxon>Rhizopus</taxon>
    </lineage>
</organism>
<dbReference type="PROSITE" id="PS51186">
    <property type="entry name" value="GNAT"/>
    <property type="match status" value="1"/>
</dbReference>
<evidence type="ECO:0000256" key="1">
    <source>
        <dbReference type="SAM" id="MobiDB-lite"/>
    </source>
</evidence>
<feature type="domain" description="N-acetyltransferase" evidence="2">
    <location>
        <begin position="102"/>
        <end position="234"/>
    </location>
</feature>
<feature type="region of interest" description="Disordered" evidence="1">
    <location>
        <begin position="236"/>
        <end position="266"/>
    </location>
</feature>
<dbReference type="PANTHER" id="PTHR42791:SF1">
    <property type="entry name" value="N-ACETYLTRANSFERASE DOMAIN-CONTAINING PROTEIN"/>
    <property type="match status" value="1"/>
</dbReference>
<dbReference type="InterPro" id="IPR052523">
    <property type="entry name" value="Trichothecene_AcTrans"/>
</dbReference>
<protein>
    <recommendedName>
        <fullName evidence="2">N-acetyltransferase domain-containing protein</fullName>
    </recommendedName>
</protein>
<dbReference type="OrthoDB" id="2115692at2759"/>
<dbReference type="EMBL" id="PJQM01005585">
    <property type="protein sequence ID" value="RCH81297.1"/>
    <property type="molecule type" value="Genomic_DNA"/>
</dbReference>
<dbReference type="PANTHER" id="PTHR42791">
    <property type="entry name" value="GNAT FAMILY ACETYLTRANSFERASE"/>
    <property type="match status" value="1"/>
</dbReference>
<evidence type="ECO:0000259" key="2">
    <source>
        <dbReference type="PROSITE" id="PS51186"/>
    </source>
</evidence>
<sequence>MTSSNKLHVNEKQKHRISRRLTVDTQEPYISIRPVIKKADKEAATTLCESYADNEFLDWMTGSIKDEEKRMNAYRDIFKALIRAAVSKSRECAVQLSGCHGVMLWTSSESDILSVGNVFGKRKLWNWLGSLGTWRATLVHHRQLAKIKKQVMEGRPHISINFIGVLPAQRGKHVGTNLLKYAIKKADEVQLPIFAEVWDQKTVHWFEKFGFRVQASKTLGEKIGVALYYVVREPSSDAMSPSPLPQNTTILNLQPPREDTIPNSDN</sequence>
<dbReference type="GO" id="GO:0016747">
    <property type="term" value="F:acyltransferase activity, transferring groups other than amino-acyl groups"/>
    <property type="evidence" value="ECO:0007669"/>
    <property type="project" value="InterPro"/>
</dbReference>
<dbReference type="STRING" id="4846.A0A367IUE7"/>
<name>A0A367IUE7_RHIST</name>
<reference evidence="3 4" key="1">
    <citation type="journal article" date="2018" name="G3 (Bethesda)">
        <title>Phylogenetic and Phylogenomic Definition of Rhizopus Species.</title>
        <authorList>
            <person name="Gryganskyi A.P."/>
            <person name="Golan J."/>
            <person name="Dolatabadi S."/>
            <person name="Mondo S."/>
            <person name="Robb S."/>
            <person name="Idnurm A."/>
            <person name="Muszewska A."/>
            <person name="Steczkiewicz K."/>
            <person name="Masonjones S."/>
            <person name="Liao H.L."/>
            <person name="Gajdeczka M.T."/>
            <person name="Anike F."/>
            <person name="Vuek A."/>
            <person name="Anishchenko I.M."/>
            <person name="Voigt K."/>
            <person name="de Hoog G.S."/>
            <person name="Smith M.E."/>
            <person name="Heitman J."/>
            <person name="Vilgalys R."/>
            <person name="Stajich J.E."/>
        </authorList>
    </citation>
    <scope>NUCLEOTIDE SEQUENCE [LARGE SCALE GENOMIC DNA]</scope>
    <source>
        <strain evidence="3 4">LSU 92-RS-03</strain>
    </source>
</reference>
<dbReference type="InterPro" id="IPR000182">
    <property type="entry name" value="GNAT_dom"/>
</dbReference>
<dbReference type="InterPro" id="IPR016181">
    <property type="entry name" value="Acyl_CoA_acyltransferase"/>
</dbReference>
<accession>A0A367IUE7</accession>
<dbReference type="Gene3D" id="3.40.630.30">
    <property type="match status" value="1"/>
</dbReference>
<comment type="caution">
    <text evidence="3">The sequence shown here is derived from an EMBL/GenBank/DDBJ whole genome shotgun (WGS) entry which is preliminary data.</text>
</comment>
<keyword evidence="4" id="KW-1185">Reference proteome</keyword>
<dbReference type="SUPFAM" id="SSF55729">
    <property type="entry name" value="Acyl-CoA N-acyltransferases (Nat)"/>
    <property type="match status" value="1"/>
</dbReference>
<evidence type="ECO:0000313" key="3">
    <source>
        <dbReference type="EMBL" id="RCH81297.1"/>
    </source>
</evidence>
<evidence type="ECO:0000313" key="4">
    <source>
        <dbReference type="Proteomes" id="UP000253551"/>
    </source>
</evidence>
<proteinExistence type="predicted"/>
<dbReference type="Pfam" id="PF00583">
    <property type="entry name" value="Acetyltransf_1"/>
    <property type="match status" value="1"/>
</dbReference>
<dbReference type="CDD" id="cd04301">
    <property type="entry name" value="NAT_SF"/>
    <property type="match status" value="1"/>
</dbReference>
<dbReference type="Proteomes" id="UP000253551">
    <property type="component" value="Unassembled WGS sequence"/>
</dbReference>